<evidence type="ECO:0000256" key="12">
    <source>
        <dbReference type="ARBA" id="ARBA00022777"/>
    </source>
</evidence>
<dbReference type="CDD" id="cd14066">
    <property type="entry name" value="STKc_IRAK"/>
    <property type="match status" value="2"/>
</dbReference>
<proteinExistence type="inferred from homology"/>
<dbReference type="PROSITE" id="PS00108">
    <property type="entry name" value="PROTEIN_KINASE_ST"/>
    <property type="match status" value="3"/>
</dbReference>
<evidence type="ECO:0000256" key="2">
    <source>
        <dbReference type="ARBA" id="ARBA00008536"/>
    </source>
</evidence>
<accession>A0A9Q1KBE7</accession>
<evidence type="ECO:0000256" key="15">
    <source>
        <dbReference type="ARBA" id="ARBA00023136"/>
    </source>
</evidence>
<dbReference type="InterPro" id="IPR017441">
    <property type="entry name" value="Protein_kinase_ATP_BS"/>
</dbReference>
<evidence type="ECO:0000256" key="19">
    <source>
        <dbReference type="ARBA" id="ARBA00048977"/>
    </source>
</evidence>
<dbReference type="EMBL" id="JAKOGI010000205">
    <property type="protein sequence ID" value="KAJ8439854.1"/>
    <property type="molecule type" value="Genomic_DNA"/>
</dbReference>
<keyword evidence="14 21" id="KW-1133">Transmembrane helix</keyword>
<dbReference type="FunFam" id="2.60.120.200:FF:000096">
    <property type="entry name" value="L-type lectin-domain containing receptor kinase V.9"/>
    <property type="match status" value="2"/>
</dbReference>
<keyword evidence="24" id="KW-1185">Reference proteome</keyword>
<dbReference type="SUPFAM" id="SSF49899">
    <property type="entry name" value="Concanavalin A-like lectins/glucanases"/>
    <property type="match status" value="4"/>
</dbReference>
<dbReference type="SUPFAM" id="SSF56112">
    <property type="entry name" value="Protein kinase-like (PK-like)"/>
    <property type="match status" value="4"/>
</dbReference>
<evidence type="ECO:0000256" key="3">
    <source>
        <dbReference type="ARBA" id="ARBA00010217"/>
    </source>
</evidence>
<dbReference type="PROSITE" id="PS00107">
    <property type="entry name" value="PROTEIN_KINASE_ATP"/>
    <property type="match status" value="3"/>
</dbReference>
<dbReference type="Gene3D" id="3.30.200.20">
    <property type="entry name" value="Phosphorylase Kinase, domain 1"/>
    <property type="match status" value="3"/>
</dbReference>
<reference evidence="23" key="1">
    <citation type="submission" date="2022-04" db="EMBL/GenBank/DDBJ databases">
        <title>Carnegiea gigantea Genome sequencing and assembly v2.</title>
        <authorList>
            <person name="Copetti D."/>
            <person name="Sanderson M.J."/>
            <person name="Burquez A."/>
            <person name="Wojciechowski M.F."/>
        </authorList>
    </citation>
    <scope>NUCLEOTIDE SEQUENCE</scope>
    <source>
        <strain evidence="23">SGP5-SGP5p</strain>
        <tissue evidence="23">Aerial part</tissue>
    </source>
</reference>
<dbReference type="SMART" id="SM00220">
    <property type="entry name" value="S_TKc"/>
    <property type="match status" value="3"/>
</dbReference>
<protein>
    <recommendedName>
        <fullName evidence="4">non-specific serine/threonine protein kinase</fullName>
        <ecNumber evidence="4">2.7.11.1</ecNumber>
    </recommendedName>
</protein>
<evidence type="ECO:0000259" key="22">
    <source>
        <dbReference type="PROSITE" id="PS50011"/>
    </source>
</evidence>
<evidence type="ECO:0000256" key="13">
    <source>
        <dbReference type="ARBA" id="ARBA00022840"/>
    </source>
</evidence>
<evidence type="ECO:0000256" key="21">
    <source>
        <dbReference type="SAM" id="Phobius"/>
    </source>
</evidence>
<dbReference type="Gene3D" id="2.60.120.200">
    <property type="match status" value="4"/>
</dbReference>
<dbReference type="GO" id="GO:1901001">
    <property type="term" value="P:negative regulation of response to salt stress"/>
    <property type="evidence" value="ECO:0007669"/>
    <property type="project" value="UniProtKB-ARBA"/>
</dbReference>
<evidence type="ECO:0000256" key="20">
    <source>
        <dbReference type="PROSITE-ProRule" id="PRU10141"/>
    </source>
</evidence>
<keyword evidence="15 21" id="KW-0472">Membrane</keyword>
<comment type="caution">
    <text evidence="23">The sequence shown here is derived from an EMBL/GenBank/DDBJ whole genome shotgun (WGS) entry which is preliminary data.</text>
</comment>
<keyword evidence="5" id="KW-1003">Cell membrane</keyword>
<feature type="binding site" evidence="20">
    <location>
        <position position="980"/>
    </location>
    <ligand>
        <name>ATP</name>
        <dbReference type="ChEBI" id="CHEBI:30616"/>
    </ligand>
</feature>
<evidence type="ECO:0000256" key="11">
    <source>
        <dbReference type="ARBA" id="ARBA00022741"/>
    </source>
</evidence>
<keyword evidence="16" id="KW-0675">Receptor</keyword>
<evidence type="ECO:0000256" key="10">
    <source>
        <dbReference type="ARBA" id="ARBA00022734"/>
    </source>
</evidence>
<dbReference type="Gene3D" id="1.10.510.10">
    <property type="entry name" value="Transferase(Phosphotransferase) domain 1"/>
    <property type="match status" value="4"/>
</dbReference>
<evidence type="ECO:0000256" key="7">
    <source>
        <dbReference type="ARBA" id="ARBA00022679"/>
    </source>
</evidence>
<comment type="catalytic activity">
    <reaction evidence="18">
        <text>L-threonyl-[protein] + ATP = O-phospho-L-threonyl-[protein] + ADP + H(+)</text>
        <dbReference type="Rhea" id="RHEA:46608"/>
        <dbReference type="Rhea" id="RHEA-COMP:11060"/>
        <dbReference type="Rhea" id="RHEA-COMP:11605"/>
        <dbReference type="ChEBI" id="CHEBI:15378"/>
        <dbReference type="ChEBI" id="CHEBI:30013"/>
        <dbReference type="ChEBI" id="CHEBI:30616"/>
        <dbReference type="ChEBI" id="CHEBI:61977"/>
        <dbReference type="ChEBI" id="CHEBI:456216"/>
        <dbReference type="EC" id="2.7.11.1"/>
    </reaction>
    <physiologicalReaction direction="left-to-right" evidence="18">
        <dbReference type="Rhea" id="RHEA:46609"/>
    </physiologicalReaction>
</comment>
<keyword evidence="6" id="KW-0723">Serine/threonine-protein kinase</keyword>
<feature type="binding site" evidence="20">
    <location>
        <position position="459"/>
    </location>
    <ligand>
        <name>ATP</name>
        <dbReference type="ChEBI" id="CHEBI:30616"/>
    </ligand>
</feature>
<dbReference type="FunFam" id="1.10.510.10:FF:000517">
    <property type="entry name" value="Putative receptor kinase Lecrk"/>
    <property type="match status" value="1"/>
</dbReference>
<feature type="transmembrane region" description="Helical" evidence="21">
    <location>
        <begin position="1842"/>
        <end position="1863"/>
    </location>
</feature>
<keyword evidence="17" id="KW-0325">Glycoprotein</keyword>
<dbReference type="InterPro" id="IPR000719">
    <property type="entry name" value="Prot_kinase_dom"/>
</dbReference>
<comment type="similarity">
    <text evidence="3">In the C-terminal section; belongs to the protein kinase superfamily. Ser/Thr protein kinase family.</text>
</comment>
<name>A0A9Q1KBE7_9CARY</name>
<dbReference type="GO" id="GO:0005524">
    <property type="term" value="F:ATP binding"/>
    <property type="evidence" value="ECO:0007669"/>
    <property type="project" value="UniProtKB-UniRule"/>
</dbReference>
<feature type="binding site" evidence="20">
    <location>
        <position position="1927"/>
    </location>
    <ligand>
        <name>ATP</name>
        <dbReference type="ChEBI" id="CHEBI:30616"/>
    </ligand>
</feature>
<evidence type="ECO:0000256" key="6">
    <source>
        <dbReference type="ARBA" id="ARBA00022527"/>
    </source>
</evidence>
<keyword evidence="10" id="KW-0430">Lectin</keyword>
<dbReference type="CDD" id="cd06899">
    <property type="entry name" value="lectin_legume_LecRK_Arcelin_ConA"/>
    <property type="match status" value="2"/>
</dbReference>
<evidence type="ECO:0000256" key="8">
    <source>
        <dbReference type="ARBA" id="ARBA00022692"/>
    </source>
</evidence>
<dbReference type="PROSITE" id="PS50011">
    <property type="entry name" value="PROTEIN_KINASE_DOM"/>
    <property type="match status" value="3"/>
</dbReference>
<dbReference type="Pfam" id="PF00139">
    <property type="entry name" value="Lectin_legB"/>
    <property type="match status" value="4"/>
</dbReference>
<dbReference type="GO" id="GO:0051707">
    <property type="term" value="P:response to other organism"/>
    <property type="evidence" value="ECO:0007669"/>
    <property type="project" value="UniProtKB-ARBA"/>
</dbReference>
<dbReference type="GO" id="GO:0030246">
    <property type="term" value="F:carbohydrate binding"/>
    <property type="evidence" value="ECO:0007669"/>
    <property type="project" value="UniProtKB-KW"/>
</dbReference>
<keyword evidence="8 21" id="KW-0812">Transmembrane</keyword>
<dbReference type="GO" id="GO:0006952">
    <property type="term" value="P:defense response"/>
    <property type="evidence" value="ECO:0007669"/>
    <property type="project" value="UniProtKB-ARBA"/>
</dbReference>
<dbReference type="InterPro" id="IPR013320">
    <property type="entry name" value="ConA-like_dom_sf"/>
</dbReference>
<dbReference type="Pfam" id="PF00069">
    <property type="entry name" value="Pkinase"/>
    <property type="match status" value="1"/>
</dbReference>
<evidence type="ECO:0000256" key="9">
    <source>
        <dbReference type="ARBA" id="ARBA00022729"/>
    </source>
</evidence>
<evidence type="ECO:0000256" key="18">
    <source>
        <dbReference type="ARBA" id="ARBA00048659"/>
    </source>
</evidence>
<organism evidence="23 24">
    <name type="scientific">Carnegiea gigantea</name>
    <dbReference type="NCBI Taxonomy" id="171969"/>
    <lineage>
        <taxon>Eukaryota</taxon>
        <taxon>Viridiplantae</taxon>
        <taxon>Streptophyta</taxon>
        <taxon>Embryophyta</taxon>
        <taxon>Tracheophyta</taxon>
        <taxon>Spermatophyta</taxon>
        <taxon>Magnoliopsida</taxon>
        <taxon>eudicotyledons</taxon>
        <taxon>Gunneridae</taxon>
        <taxon>Pentapetalae</taxon>
        <taxon>Caryophyllales</taxon>
        <taxon>Cactineae</taxon>
        <taxon>Cactaceae</taxon>
        <taxon>Cactoideae</taxon>
        <taxon>Echinocereeae</taxon>
        <taxon>Carnegiea</taxon>
    </lineage>
</organism>
<gene>
    <name evidence="23" type="ORF">Cgig2_003920</name>
</gene>
<evidence type="ECO:0000256" key="1">
    <source>
        <dbReference type="ARBA" id="ARBA00004251"/>
    </source>
</evidence>
<dbReference type="InterPro" id="IPR050528">
    <property type="entry name" value="L-type_Lectin-RKs"/>
</dbReference>
<dbReference type="InterPro" id="IPR001245">
    <property type="entry name" value="Ser-Thr/Tyr_kinase_cat_dom"/>
</dbReference>
<evidence type="ECO:0000256" key="16">
    <source>
        <dbReference type="ARBA" id="ARBA00023170"/>
    </source>
</evidence>
<dbReference type="GO" id="GO:0005886">
    <property type="term" value="C:plasma membrane"/>
    <property type="evidence" value="ECO:0007669"/>
    <property type="project" value="UniProtKB-SubCell"/>
</dbReference>
<dbReference type="GO" id="GO:0004674">
    <property type="term" value="F:protein serine/threonine kinase activity"/>
    <property type="evidence" value="ECO:0007669"/>
    <property type="project" value="UniProtKB-KW"/>
</dbReference>
<feature type="transmembrane region" description="Helical" evidence="21">
    <location>
        <begin position="1561"/>
        <end position="1580"/>
    </location>
</feature>
<evidence type="ECO:0000313" key="23">
    <source>
        <dbReference type="EMBL" id="KAJ8439854.1"/>
    </source>
</evidence>
<keyword evidence="13 20" id="KW-0067">ATP-binding</keyword>
<comment type="subcellular location">
    <subcellularLocation>
        <location evidence="1">Cell membrane</location>
        <topology evidence="1">Single-pass type I membrane protein</topology>
    </subcellularLocation>
</comment>
<dbReference type="FunFam" id="3.30.200.20:FF:000112">
    <property type="entry name" value="Lectin-domain containing receptor kinase A4.3"/>
    <property type="match status" value="3"/>
</dbReference>
<dbReference type="FunFam" id="1.10.510.10:FF:000108">
    <property type="entry name" value="L-type lectin-domain containing receptor kinase S.4"/>
    <property type="match status" value="2"/>
</dbReference>
<dbReference type="InterPro" id="IPR011009">
    <property type="entry name" value="Kinase-like_dom_sf"/>
</dbReference>
<keyword evidence="9" id="KW-0732">Signal</keyword>
<feature type="domain" description="Protein kinase" evidence="22">
    <location>
        <begin position="430"/>
        <end position="707"/>
    </location>
</feature>
<evidence type="ECO:0000313" key="24">
    <source>
        <dbReference type="Proteomes" id="UP001153076"/>
    </source>
</evidence>
<dbReference type="InterPro" id="IPR001220">
    <property type="entry name" value="Legume_lectin_dom"/>
</dbReference>
<keyword evidence="11 20" id="KW-0547">Nucleotide-binding</keyword>
<dbReference type="Pfam" id="PF07714">
    <property type="entry name" value="PK_Tyr_Ser-Thr"/>
    <property type="match status" value="2"/>
</dbReference>
<evidence type="ECO:0000256" key="14">
    <source>
        <dbReference type="ARBA" id="ARBA00022989"/>
    </source>
</evidence>
<sequence length="2340" mass="261101">MVSLQRVDKRHLHYCHLHLQQFPSVPYLVQTQSYNVAVKLTRGYISTKLVRDQPASSTHVFAFGMFLLKVTCGRKLTMPEDVEGDLIPHHLRAHLLQPLVFRFFVVLTFAQDENQFIYNGFRGAHLHLDGLAEIYPNGLLQLTNTSKQLNGHAFYPQPFKFGAIPSFSTAFVFAMNPEVQNHSGSGIAFVVSPSMNFGQAVTAEYLGLFNVSNNGLRSNHIFAVELDTVQNAIFGDIDGNHVGVDVNGLTSIDSASAAYYPDDEGAKRSLDLTGGNPLQVWVDYNGEEMLVNVTIAPVRLPKPKKALLSTRVNLSGVLLDSMYIGFSSSTGLSANEQYILGWSWSQIGQAQALDPSKLPPLPRFRNQRQRLNPTFPLLLIIAVLLLLSVIAGAAWSIWKKKYEELYEPWEREYAPHRFSYKDLFVATKGFRNSELLGVGGFGKVYKGVLPSTCGQIAVKRISHDSRQGMKEFMAEIASMRRLRHRNLVQLLGYCRRKGELLLVYDYMPNGSLDKFLFGNNVKSKLCWSQRFKIIMGVASALLYLHEEWEQVVLHRDVKASNVLLDAEMNARLGDFGLARLYDRNTNPQTTRVVGTMGYIAPEACRTRKPTIFTDIFAFGMFLLGVSSGRRPIELQDSVGDFFLVDWVYGCWKKAAILEASDPKLEGSYTTEEMELVLKLGLLCTHPKPEARPTMRQVVKFLDGDAALPDIPSDFEPAIDYFPMGGWGTSSSLASLSYVLAQSDLWKKANYATRYCGGPLSPGCWKSGTILKADNPKLEVGNHVGIDVNSLNSIDAALASYYSDEEGVNKSLLLLSGKPMQVWIDYDQAEMLVNVTLAPLSHPEPSESLLSKHINLSSVLLASMYPLPAGMKLESKWQSPGSGPFQAPITSEVQKSKTKIELDFSIFLLLVIAGAAWSIWKKKYEELYEPWEREYAPHRFSYKDLFVATKGFRNSELLGVGGFGKVYKGVLPSTCGQIAVKRISHDSRQGMKEFMAEIASMRRLRHRNLVQLLGYRRTKGELLLVYDYMPNGSLDIFLFGNNVKSKLCWSQRFKIIKGMASALLCLHEEWEQVVLHRDVKASNVLLYAKMNARLGDFGLARLYDHNSDPQTTHVVGTMGYIAPEACRTQKPIIFTDIFAFGMFLFEVSSGRRPIDAQAASGDFFLVDWVCGCLKSGVILEASNPKLEGSYDNEEMELVLRLGLLCVNPNAEQRPTMSQAVRFLSRDATPDIPSDFNPESNYFLMDGWGTSSSTPPLSSRTASLGPSSGVYASLNLHRPNQTFSVTFVFAMYPQVTNRSGHGIAFVIPPSMKFQDALLCEYLGLFNASTNGLSSNHVFAVELGTIQNAGFADIEGNHVGIDINGLNSTDAASASNYSDKEGRKRELLLVYDYMPNGSLDRILFGNTVKSKLHWSQRFNIIKGVASALLYLHEGWEQVVLRLDVKRGPILEEGNPRLEGNYDNEEMELILKLGMLCVHPKAEERPTMRQVVRFLDRDAIFPDMPSDFDPEINGFLALGWGTSSSVPPLSSGSVSHGPYSSVNSVLKVYNMAGELKSLLNVETTNLELCFMAVVYLLFVVLVFAQDEGQFIYNGFEGAHLHLDGLAEIYPNGLLQLTNTSKQLNGHAFYPRPFQFRATPSFSTTFVFGMYPQVPHHSGSGIAFVISPSTNFEQAVTAEYLGLFNVTNNGLKSNHIFAVELDTVQNAIFRDIDGNHLGIDVNDLRSLDSASAAYYSNDDGVKRSLLLTSGKPMQVWIDYNGQEMLINVTIAPLREPKPKKALLSTHVDLSAVFLDSMYIGFSSSTGLSPNEQYILGWSWIQIGQAPELDPAKLPPLPRFGNGRRLNLTFLVLLVLAVLSLLVIAGFAWSRWKKKYEELYEPWEKEYAPHRFSYKDLFVATKGFRNSELLGIGGFGKVYKGVLPSTHVQIAVKRVSHDSRQGMREFMAEIASMRRLRHRNLVQLLGYCRRKGELLLVYDYMLNGSLDKFLFGNNVTSKLSWSQRFKIIKGVASALLYLHEEWEQVVLHRDVKASNVLLDAEMNARLGDFGLARLYDRNANPQTTHVVGTMGYIAPEACRTRKPTTFTDVYAFGMFLLEVSCGRRPIDNQDAGCDFVLVDWVYECWKKGAILEVGDPKLEGSYATDEMELVLKLGLLCVQPKAEARPTMREVVRFLDKDAPIPDIPSDLDPEINGFLMDGWGTSSSIPLSSFGTGTGSLGHWSSANSLLQSGRIEYPHLCPTVECLAQILKSQHEQEGQRSDSSKDEEKVLCSKQLLQSSQMSIGEKAKVTIAFEPKLVNTARLIPRPLVRSGNISDTISQLMGPNDTWDDILRQKTSFSIPYGIHK</sequence>
<comment type="similarity">
    <text evidence="2">In the N-terminal section; belongs to the leguminous lectin family.</text>
</comment>
<dbReference type="OrthoDB" id="1984213at2759"/>
<evidence type="ECO:0000256" key="17">
    <source>
        <dbReference type="ARBA" id="ARBA00023180"/>
    </source>
</evidence>
<evidence type="ECO:0000256" key="5">
    <source>
        <dbReference type="ARBA" id="ARBA00022475"/>
    </source>
</evidence>
<comment type="catalytic activity">
    <reaction evidence="19">
        <text>L-seryl-[protein] + ATP = O-phospho-L-seryl-[protein] + ADP + H(+)</text>
        <dbReference type="Rhea" id="RHEA:17989"/>
        <dbReference type="Rhea" id="RHEA-COMP:9863"/>
        <dbReference type="Rhea" id="RHEA-COMP:11604"/>
        <dbReference type="ChEBI" id="CHEBI:15378"/>
        <dbReference type="ChEBI" id="CHEBI:29999"/>
        <dbReference type="ChEBI" id="CHEBI:30616"/>
        <dbReference type="ChEBI" id="CHEBI:83421"/>
        <dbReference type="ChEBI" id="CHEBI:456216"/>
        <dbReference type="EC" id="2.7.11.1"/>
    </reaction>
    <physiologicalReaction direction="left-to-right" evidence="19">
        <dbReference type="Rhea" id="RHEA:17990"/>
    </physiologicalReaction>
</comment>
<evidence type="ECO:0000256" key="4">
    <source>
        <dbReference type="ARBA" id="ARBA00012513"/>
    </source>
</evidence>
<dbReference type="PANTHER" id="PTHR27007">
    <property type="match status" value="1"/>
</dbReference>
<dbReference type="EC" id="2.7.11.1" evidence="4"/>
<feature type="transmembrane region" description="Helical" evidence="21">
    <location>
        <begin position="375"/>
        <end position="398"/>
    </location>
</feature>
<dbReference type="Proteomes" id="UP001153076">
    <property type="component" value="Unassembled WGS sequence"/>
</dbReference>
<keyword evidence="7" id="KW-0808">Transferase</keyword>
<feature type="domain" description="Protein kinase" evidence="22">
    <location>
        <begin position="951"/>
        <end position="1230"/>
    </location>
</feature>
<feature type="domain" description="Protein kinase" evidence="22">
    <location>
        <begin position="1898"/>
        <end position="2175"/>
    </location>
</feature>
<dbReference type="InterPro" id="IPR008271">
    <property type="entry name" value="Ser/Thr_kinase_AS"/>
</dbReference>
<keyword evidence="12" id="KW-0418">Kinase</keyword>